<sequence>MAENNISGNGNWYYTDGQWVSDKGEKLTLTDAFASGNPPAGYIPSNVSNNNSFASGPSFNGSANNPFAGGNPFMIGGGGNVSTTSEDGKYTYNYTRTADPRSLVPDDNSPFAKLIGVLGFGSNSSNTNSGSNPFAGGSQGNNSRPANLPSGSTPTASTDLPKAPQGLSVPYNSDNWISDLKDLESSKTGASTDGNTGSGNGNWFYGKNNTADGNGNWLFSNDNTANGNGNWFYGKNNTADGNGNWYFGIGNTTNGNGNWQTGDNNTINGNGNRPSGSGNDVLGNGNRPSGSDNKILGNAIETSDDGKAYIGNQDWNFDILNDLQSLQIGGAGIGSDVKNLLSHPDMISNTMSKEGYSNSPFLANSNYQFDFSAGI</sequence>
<dbReference type="InterPro" id="IPR011049">
    <property type="entry name" value="Serralysin-like_metalloprot_C"/>
</dbReference>
<name>A0A951PZS5_9NOST</name>
<comment type="caution">
    <text evidence="2">The sequence shown here is derived from an EMBL/GenBank/DDBJ whole genome shotgun (WGS) entry which is preliminary data.</text>
</comment>
<dbReference type="AlphaFoldDB" id="A0A951PZS5"/>
<evidence type="ECO:0000256" key="1">
    <source>
        <dbReference type="SAM" id="MobiDB-lite"/>
    </source>
</evidence>
<organism evidence="2 3">
    <name type="scientific">Mojavia pulchra JT2-VF2</name>
    <dbReference type="NCBI Taxonomy" id="287848"/>
    <lineage>
        <taxon>Bacteria</taxon>
        <taxon>Bacillati</taxon>
        <taxon>Cyanobacteriota</taxon>
        <taxon>Cyanophyceae</taxon>
        <taxon>Nostocales</taxon>
        <taxon>Nostocaceae</taxon>
    </lineage>
</organism>
<dbReference type="EMBL" id="JAHHHN010000013">
    <property type="protein sequence ID" value="MBW4563454.1"/>
    <property type="molecule type" value="Genomic_DNA"/>
</dbReference>
<protein>
    <submittedName>
        <fullName evidence="2">Uncharacterized protein</fullName>
    </submittedName>
</protein>
<gene>
    <name evidence="2" type="ORF">KME32_20380</name>
</gene>
<proteinExistence type="predicted"/>
<evidence type="ECO:0000313" key="3">
    <source>
        <dbReference type="Proteomes" id="UP000715781"/>
    </source>
</evidence>
<reference evidence="2" key="2">
    <citation type="journal article" date="2022" name="Microbiol. Resour. Announc.">
        <title>Metagenome Sequencing to Explore Phylogenomics of Terrestrial Cyanobacteria.</title>
        <authorList>
            <person name="Ward R.D."/>
            <person name="Stajich J.E."/>
            <person name="Johansen J.R."/>
            <person name="Huntemann M."/>
            <person name="Clum A."/>
            <person name="Foster B."/>
            <person name="Foster B."/>
            <person name="Roux S."/>
            <person name="Palaniappan K."/>
            <person name="Varghese N."/>
            <person name="Mukherjee S."/>
            <person name="Reddy T.B.K."/>
            <person name="Daum C."/>
            <person name="Copeland A."/>
            <person name="Chen I.A."/>
            <person name="Ivanova N.N."/>
            <person name="Kyrpides N.C."/>
            <person name="Shapiro N."/>
            <person name="Eloe-Fadrosh E.A."/>
            <person name="Pietrasiak N."/>
        </authorList>
    </citation>
    <scope>NUCLEOTIDE SEQUENCE</scope>
    <source>
        <strain evidence="2">JT2-VF2</strain>
    </source>
</reference>
<evidence type="ECO:0000313" key="2">
    <source>
        <dbReference type="EMBL" id="MBW4563454.1"/>
    </source>
</evidence>
<dbReference type="Proteomes" id="UP000715781">
    <property type="component" value="Unassembled WGS sequence"/>
</dbReference>
<reference evidence="2" key="1">
    <citation type="submission" date="2021-05" db="EMBL/GenBank/DDBJ databases">
        <authorList>
            <person name="Pietrasiak N."/>
            <person name="Ward R."/>
            <person name="Stajich J.E."/>
            <person name="Kurbessoian T."/>
        </authorList>
    </citation>
    <scope>NUCLEOTIDE SEQUENCE</scope>
    <source>
        <strain evidence="2">JT2-VF2</strain>
    </source>
</reference>
<dbReference type="SUPFAM" id="SSF101967">
    <property type="entry name" value="Adhesin YadA, collagen-binding domain"/>
    <property type="match status" value="1"/>
</dbReference>
<dbReference type="Gene3D" id="2.150.10.10">
    <property type="entry name" value="Serralysin-like metalloprotease, C-terminal"/>
    <property type="match status" value="1"/>
</dbReference>
<feature type="compositionally biased region" description="Polar residues" evidence="1">
    <location>
        <begin position="140"/>
        <end position="158"/>
    </location>
</feature>
<feature type="compositionally biased region" description="Low complexity" evidence="1">
    <location>
        <begin position="257"/>
        <end position="279"/>
    </location>
</feature>
<accession>A0A951PZS5</accession>
<feature type="region of interest" description="Disordered" evidence="1">
    <location>
        <begin position="257"/>
        <end position="297"/>
    </location>
</feature>
<feature type="region of interest" description="Disordered" evidence="1">
    <location>
        <begin position="128"/>
        <end position="173"/>
    </location>
</feature>